<gene>
    <name evidence="2" type="ORF">AXX17_ATUG04250</name>
</gene>
<dbReference type="PROSITE" id="PS50878">
    <property type="entry name" value="RT_POL"/>
    <property type="match status" value="1"/>
</dbReference>
<accession>A0A178U636</accession>
<dbReference type="Pfam" id="PF13966">
    <property type="entry name" value="zf-RVT"/>
    <property type="match status" value="1"/>
</dbReference>
<dbReference type="InterPro" id="IPR043502">
    <property type="entry name" value="DNA/RNA_pol_sf"/>
</dbReference>
<organism evidence="2 3">
    <name type="scientific">Arabidopsis thaliana</name>
    <name type="common">Mouse-ear cress</name>
    <dbReference type="NCBI Taxonomy" id="3702"/>
    <lineage>
        <taxon>Eukaryota</taxon>
        <taxon>Viridiplantae</taxon>
        <taxon>Streptophyta</taxon>
        <taxon>Embryophyta</taxon>
        <taxon>Tracheophyta</taxon>
        <taxon>Spermatophyta</taxon>
        <taxon>Magnoliopsida</taxon>
        <taxon>eudicotyledons</taxon>
        <taxon>Gunneridae</taxon>
        <taxon>Pentapetalae</taxon>
        <taxon>rosids</taxon>
        <taxon>malvids</taxon>
        <taxon>Brassicales</taxon>
        <taxon>Brassicaceae</taxon>
        <taxon>Camelineae</taxon>
        <taxon>Arabidopsis</taxon>
    </lineage>
</organism>
<dbReference type="SUPFAM" id="SSF56672">
    <property type="entry name" value="DNA/RNA polymerases"/>
    <property type="match status" value="1"/>
</dbReference>
<dbReference type="InterPro" id="IPR036691">
    <property type="entry name" value="Endo/exonu/phosph_ase_sf"/>
</dbReference>
<sequence length="803" mass="91995">MDELREITVQYTSCADPTESFASKQRVLQGEARGLMAETAEPEPWWLTGDFNDIIDSSENQGGVIRPERSFADLRSLMSECDLYDLQHSENILSWRGKRHDHLVFCRLDKSMSNSSWAEEYPSGRSEYLLFEASDYRPLVTYFDLQKKRKKGLFREEEEFWKQRSRQLWLTLGDRNTGYFHAITKSMLAINKFSVIENEEGISVFEEDKILGVILDYYQQLFTKQDTHDETCRSIVQEALSPCISEATNNRLIEIPSEEEIRIASFSIHLDKVPGPDGFSPSFFQANWNTVKEQIVKEIQEFFSSGLLPCNINNTHVRLIPKIKRPKKMTDYRPIALCTVYYKIIAKLLTKKLQPILAYIISENQSAFVPQRAISDNVLITHEKAYDRIEWNFVRMVLERLGFHQTWITWIMKCITSVSYSYLLNGSAHGSIKPKRGLRQGDPLSPYVVILCSEVLSGLCIKAQHDNKLTGIKVGKKSPRLNHLLFADDTMFFCKSDSKEASSLLDILHKDLLRSQLGRVLGDGTSLLIWKDPWLSLSTPSTPIGPRTENNQNLKVSHLISPVSLDWDREKILQTLPELVDDILEIKLSSFGAKDYYAWLPSKDGIYNTKSGYFESLNGERLLEENHQQGAINRTHQGFEWTKEIWNVRASPKTKFFLWKLMRGALPLGENLKARHIIDVAGSTLCAQEETRLGAFLQLTEISHRSLKITHLSAPFRFSCRTSPSMDCLGNLVSSKSEDLQQQDLYTDGNLDPHDLYGSRMANATAQKKIPTRIKRRHDADSHYCFTDVAWTENSKTAGLGWN</sequence>
<evidence type="ECO:0000313" key="2">
    <source>
        <dbReference type="EMBL" id="OAO89120.1"/>
    </source>
</evidence>
<dbReference type="PANTHER" id="PTHR46890:SF48">
    <property type="entry name" value="RNA-DIRECTED DNA POLYMERASE"/>
    <property type="match status" value="1"/>
</dbReference>
<evidence type="ECO:0000259" key="1">
    <source>
        <dbReference type="PROSITE" id="PS50878"/>
    </source>
</evidence>
<dbReference type="AlphaFoldDB" id="A0A178U636"/>
<dbReference type="InterPro" id="IPR026960">
    <property type="entry name" value="RVT-Znf"/>
</dbReference>
<dbReference type="InterPro" id="IPR000477">
    <property type="entry name" value="RT_dom"/>
</dbReference>
<proteinExistence type="predicted"/>
<dbReference type="Pfam" id="PF00078">
    <property type="entry name" value="RVT_1"/>
    <property type="match status" value="1"/>
</dbReference>
<evidence type="ECO:0000313" key="3">
    <source>
        <dbReference type="Proteomes" id="UP000078284"/>
    </source>
</evidence>
<dbReference type="CDD" id="cd01650">
    <property type="entry name" value="RT_nLTR_like"/>
    <property type="match status" value="1"/>
</dbReference>
<dbReference type="Gene3D" id="3.60.10.10">
    <property type="entry name" value="Endonuclease/exonuclease/phosphatase"/>
    <property type="match status" value="1"/>
</dbReference>
<dbReference type="InterPro" id="IPR052343">
    <property type="entry name" value="Retrotransposon-Effector_Assoc"/>
</dbReference>
<dbReference type="SUPFAM" id="SSF56219">
    <property type="entry name" value="DNase I-like"/>
    <property type="match status" value="1"/>
</dbReference>
<protein>
    <recommendedName>
        <fullName evidence="1">Reverse transcriptase domain-containing protein</fullName>
    </recommendedName>
</protein>
<name>A0A178U636_ARATH</name>
<reference evidence="3" key="1">
    <citation type="journal article" date="2016" name="Proc. Natl. Acad. Sci. U.S.A.">
        <title>Chromosome-level assembly of Arabidopsis thaliana Ler reveals the extent of translocation and inversion polymorphisms.</title>
        <authorList>
            <person name="Zapata L."/>
            <person name="Ding J."/>
            <person name="Willing E.M."/>
            <person name="Hartwig B."/>
            <person name="Bezdan D."/>
            <person name="Jiao W.B."/>
            <person name="Patel V."/>
            <person name="Velikkakam James G."/>
            <person name="Koornneef M."/>
            <person name="Ossowski S."/>
            <person name="Schneeberger K."/>
        </authorList>
    </citation>
    <scope>NUCLEOTIDE SEQUENCE [LARGE SCALE GENOMIC DNA]</scope>
    <source>
        <strain evidence="3">cv. Landsberg erecta</strain>
    </source>
</reference>
<feature type="domain" description="Reverse transcriptase" evidence="1">
    <location>
        <begin position="301"/>
        <end position="539"/>
    </location>
</feature>
<comment type="caution">
    <text evidence="2">The sequence shown here is derived from an EMBL/GenBank/DDBJ whole genome shotgun (WGS) entry which is preliminary data.</text>
</comment>
<dbReference type="EMBL" id="LUHQ01000023">
    <property type="protein sequence ID" value="OAO89120.1"/>
    <property type="molecule type" value="Genomic_DNA"/>
</dbReference>
<dbReference type="ExpressionAtlas" id="A0A178U636">
    <property type="expression patterns" value="baseline and differential"/>
</dbReference>
<dbReference type="PANTHER" id="PTHR46890">
    <property type="entry name" value="NON-LTR RETROLELEMENT REVERSE TRANSCRIPTASE-LIKE PROTEIN-RELATED"/>
    <property type="match status" value="1"/>
</dbReference>
<dbReference type="Proteomes" id="UP000078284">
    <property type="component" value="Unassembled WGS sequence"/>
</dbReference>